<accession>W7UGF8</accession>
<evidence type="ECO:0000313" key="1">
    <source>
        <dbReference type="EMBL" id="EWM53028.1"/>
    </source>
</evidence>
<name>W7UGF8_RUMFL</name>
<gene>
    <name evidence="1" type="ORF">RF007C_15560</name>
</gene>
<proteinExistence type="predicted"/>
<organism evidence="1 2">
    <name type="scientific">Ruminococcus flavefaciens 007c</name>
    <dbReference type="NCBI Taxonomy" id="1341157"/>
    <lineage>
        <taxon>Bacteria</taxon>
        <taxon>Bacillati</taxon>
        <taxon>Bacillota</taxon>
        <taxon>Clostridia</taxon>
        <taxon>Eubacteriales</taxon>
        <taxon>Oscillospiraceae</taxon>
        <taxon>Ruminococcus</taxon>
    </lineage>
</organism>
<dbReference type="Proteomes" id="UP000019365">
    <property type="component" value="Unassembled WGS sequence"/>
</dbReference>
<comment type="caution">
    <text evidence="1">The sequence shown here is derived from an EMBL/GenBank/DDBJ whole genome shotgun (WGS) entry which is preliminary data.</text>
</comment>
<reference evidence="1 2" key="1">
    <citation type="journal article" date="2014" name="PLoS ONE">
        <title>Rumen cellulosomics: divergent fiber-degrading strategies revealed by comparative genome-wide analysis of six ruminococcal strains.</title>
        <authorList>
            <person name="Dassa B."/>
            <person name="Borovok I."/>
            <person name="Ruimy-Israeli V."/>
            <person name="Lamed R."/>
            <person name="Flint H.J."/>
            <person name="Duncan S.H."/>
            <person name="Henrissat B."/>
            <person name="Coutinho P."/>
            <person name="Morrison M."/>
            <person name="Mosoni P."/>
            <person name="Yeoman C.J."/>
            <person name="White B.A."/>
            <person name="Bayer E.A."/>
        </authorList>
    </citation>
    <scope>NUCLEOTIDE SEQUENCE [LARGE SCALE GENOMIC DNA]</scope>
    <source>
        <strain evidence="1 2">007c</strain>
    </source>
</reference>
<evidence type="ECO:0000313" key="2">
    <source>
        <dbReference type="Proteomes" id="UP000019365"/>
    </source>
</evidence>
<protein>
    <submittedName>
        <fullName evidence="1">Uncharacterized protein</fullName>
    </submittedName>
</protein>
<dbReference type="EMBL" id="ATAX01000028">
    <property type="protein sequence ID" value="EWM53028.1"/>
    <property type="molecule type" value="Genomic_DNA"/>
</dbReference>
<keyword evidence="2" id="KW-1185">Reference proteome</keyword>
<dbReference type="AlphaFoldDB" id="W7UGF8"/>
<sequence length="41" mass="4830">MMLKKQQIYLTGPKTNRRGSESGIQLKILSAMEKAFFWRNK</sequence>